<reference evidence="1 2" key="1">
    <citation type="submission" date="2019-10" db="EMBL/GenBank/DDBJ databases">
        <title>Genome of the temperate Pseudomonas aerugionosa phage vB_Pae-SS2019XI.</title>
        <authorList>
            <person name="Hammerl J.A."/>
            <person name="Jaeckel C."/>
            <person name="Schnehle S."/>
            <person name="Schmoger S."/>
        </authorList>
    </citation>
    <scope>NUCLEOTIDE SEQUENCE [LARGE SCALE GENOMIC DNA]</scope>
</reference>
<keyword evidence="2" id="KW-1185">Reference proteome</keyword>
<dbReference type="EMBL" id="MN536026">
    <property type="protein sequence ID" value="QIG56922.1"/>
    <property type="molecule type" value="Genomic_DNA"/>
</dbReference>
<organism evidence="1 2">
    <name type="scientific">Pseudomonas phage vB_Pae-SS2019XI</name>
    <dbReference type="NCBI Taxonomy" id="2660688"/>
    <lineage>
        <taxon>Viruses</taxon>
        <taxon>Duplodnaviria</taxon>
        <taxon>Heunggongvirae</taxon>
        <taxon>Uroviricota</taxon>
        <taxon>Caudoviricetes</taxon>
        <taxon>Casjensviridae</taxon>
        <taxon>Maxdohrnvirus</taxon>
        <taxon>Maxdohrnvirus SS2019XI</taxon>
    </lineage>
</organism>
<name>A0A6G6XGQ9_9CAUD</name>
<evidence type="ECO:0000313" key="1">
    <source>
        <dbReference type="EMBL" id="QIG56922.1"/>
    </source>
</evidence>
<protein>
    <submittedName>
        <fullName evidence="1">Aldehyde dehydrogenase</fullName>
    </submittedName>
</protein>
<accession>A0A6G6XGQ9</accession>
<dbReference type="Proteomes" id="UP000502584">
    <property type="component" value="Segment"/>
</dbReference>
<proteinExistence type="predicted"/>
<evidence type="ECO:0000313" key="2">
    <source>
        <dbReference type="Proteomes" id="UP000502584"/>
    </source>
</evidence>
<sequence>MAYDIKMESRHTAKVACRLIPSASAIGTCASRRALDEAVEGIADKYEIGGDFTSTSVFYTVEFESDTSTELVSKAARDFTRWLAGRKDFCKA</sequence>
<gene>
    <name evidence="1" type="ORF">vBPaeSS2019XI_044</name>
</gene>